<keyword evidence="3" id="KW-1185">Reference proteome</keyword>
<accession>M4PMX8</accession>
<dbReference type="OrthoDB" id="390at10239"/>
<feature type="transmembrane region" description="Helical" evidence="1">
    <location>
        <begin position="714"/>
        <end position="742"/>
    </location>
</feature>
<feature type="transmembrane region" description="Helical" evidence="1">
    <location>
        <begin position="681"/>
        <end position="702"/>
    </location>
</feature>
<feature type="transmembrane region" description="Helical" evidence="1">
    <location>
        <begin position="762"/>
        <end position="783"/>
    </location>
</feature>
<protein>
    <submittedName>
        <fullName evidence="2">Uncharacterized protein</fullName>
    </submittedName>
</protein>
<keyword evidence="1" id="KW-1133">Transmembrane helix</keyword>
<keyword evidence="1" id="KW-0472">Membrane</keyword>
<evidence type="ECO:0000313" key="3">
    <source>
        <dbReference type="Proteomes" id="UP000207593"/>
    </source>
</evidence>
<dbReference type="Proteomes" id="UP000207593">
    <property type="component" value="Segment"/>
</dbReference>
<dbReference type="GeneID" id="15012398"/>
<dbReference type="RefSeq" id="YP_007675804.1">
    <property type="nucleotide sequence ID" value="NC_020862.2"/>
</dbReference>
<gene>
    <name evidence="2" type="ORF">SUFG_00016</name>
</gene>
<sequence>MGIFSSKKIISVSSTLYNMAGDENDRPDYLKGTLFASVMANSPSLGDDIVESYFEGPGLKQRSFFRYAVRNDLSGIPTVSASNVVPVDTDVISPYLPLPADPPADLEVSVQNAQIIDGDTEPFFERWILDNYPDRIVEDWLGDYNPNTGEFAVQFPNGDYFTFTDAQYDLENKYITARHYFYVDDSEGELVEGTPVSISELPDTTGWTLVSSATSFQSATLVRTAEVTESYDDGETPDNVYTEDASITVELNRDTYVYEREVFDEFIGDEAKGTYELLTLVGSEYVDDGFSETTVTTEDMGASVTKTTTRVVTGELTVPQWSSKTDTKDIFKFSVVGGDRLFIYTIGSGIQELDDLAVELDTGEFQEFFPFLPIRLNNKSIRDDKYRDNGLYDETKSAYRRAMNYKSIDSILDEVEDNPDIGDIDYAYMIYGVSLNVQEQACRRYMFDFFEEMIQFQNANAGTIIDFKQSIIARETAQAELEAWRAENDVSNPLWEAIKKAPVVPNISVPKSTTLKLRTDSDKMPSFDIRIEWTSISTDQHTGVYEVEEGEETRPAKKNEVTLKKGETITWYESYGVSNRDGTSIYRVEKNLESIEIYKQVSDTEYRVLTIYGLTHFNYIYGGKSVKIQAGDALDDNEESGFVIPLHYPTMRKLGIVDYTQMSTANTHILFNSYTVTKQRWYQRGIFKVLLIVVLIVVAVVINPSAFAAGSGILGGNVAIGAALGLTGTAAIVAGVVANYLASMIISQLLTTVGAALFGEEWGALFAALAGFSFGIVSGGFSFDAASILQLGNVLANGYAGYVQGEITDMQEDYNREESDYEKQMDYINDLIAGLGGNDLNFNPITLTDTSYGNGSSSGSGGYLPETSDEFIRRTTMVGADIVDITHSMVYDFVDIQQTLPRN</sequence>
<keyword evidence="1" id="KW-0812">Transmembrane</keyword>
<proteinExistence type="predicted"/>
<organism evidence="2 3">
    <name type="scientific">Sulfitobacter phage phiCB2047-B</name>
    <dbReference type="NCBI Taxonomy" id="754046"/>
    <lineage>
        <taxon>Viruses</taxon>
        <taxon>Duplodnaviria</taxon>
        <taxon>Heunggongvirae</taxon>
        <taxon>Uroviricota</taxon>
        <taxon>Caudoviricetes</taxon>
        <taxon>Schitoviridae</taxon>
        <taxon>Rhodovirinae</taxon>
        <taxon>Raunefjordenvirus</taxon>
        <taxon>Raunefjordenvirus CB2047B</taxon>
    </lineage>
</organism>
<dbReference type="EMBL" id="HQ317387">
    <property type="protein sequence ID" value="AGH07388.1"/>
    <property type="molecule type" value="Genomic_DNA"/>
</dbReference>
<reference evidence="2 3" key="1">
    <citation type="journal article" date="2014" name="Genome Announc.">
        <title>Genome Sequence of the Sulfitobacter sp. Strain 2047-Infecting Lytic Phage {Phi}CB2047-B.</title>
        <authorList>
            <person name="Ankrah N.Y."/>
            <person name="Budinoff C.R."/>
            <person name="Wilson W.H."/>
            <person name="Wilhelm S.W."/>
            <person name="Buchan A."/>
        </authorList>
    </citation>
    <scope>NUCLEOTIDE SEQUENCE [LARGE SCALE GENOMIC DNA]</scope>
    <source>
        <strain evidence="3">phiCB2047-B</strain>
    </source>
</reference>
<name>M4PMX8_9CAUD</name>
<evidence type="ECO:0000313" key="2">
    <source>
        <dbReference type="EMBL" id="AGH07388.1"/>
    </source>
</evidence>
<evidence type="ECO:0000256" key="1">
    <source>
        <dbReference type="SAM" id="Phobius"/>
    </source>
</evidence>
<dbReference type="KEGG" id="vg:15012398"/>